<accession>A0A4P9XR60</accession>
<dbReference type="AlphaFoldDB" id="A0A4P9XR60"/>
<feature type="signal peptide" evidence="1">
    <location>
        <begin position="1"/>
        <end position="26"/>
    </location>
</feature>
<keyword evidence="3" id="KW-1185">Reference proteome</keyword>
<protein>
    <submittedName>
        <fullName evidence="2">Uncharacterized protein</fullName>
    </submittedName>
</protein>
<dbReference type="EMBL" id="KZ992672">
    <property type="protein sequence ID" value="RKP07800.1"/>
    <property type="molecule type" value="Genomic_DNA"/>
</dbReference>
<dbReference type="Proteomes" id="UP000271241">
    <property type="component" value="Unassembled WGS sequence"/>
</dbReference>
<sequence length="214" mass="23497">MHPASLFHTALTIFAGLSLTGSLAGALSVPPIKASQLTPVMMRTTGMIGLRQTATSLSNIKAFLNERSNYHVQTVPYFAFYQPEGTQPVYRKDDKGRTAGIDFLDADKKAVRKLEVNWIADSDKIGNVAIRDLPFKSYPDTNVLTEFTSSNKGLQHYVIATARETTAVRARKAGDYTTMFIKVMPDRSSFALEKIMPWDGKSLPLAPGPKVAKA</sequence>
<feature type="chain" id="PRO_5020650477" evidence="1">
    <location>
        <begin position="27"/>
        <end position="214"/>
    </location>
</feature>
<evidence type="ECO:0000313" key="2">
    <source>
        <dbReference type="EMBL" id="RKP07800.1"/>
    </source>
</evidence>
<name>A0A4P9XR60_9FUNG</name>
<evidence type="ECO:0000313" key="3">
    <source>
        <dbReference type="Proteomes" id="UP000271241"/>
    </source>
</evidence>
<evidence type="ECO:0000256" key="1">
    <source>
        <dbReference type="SAM" id="SignalP"/>
    </source>
</evidence>
<proteinExistence type="predicted"/>
<keyword evidence="1" id="KW-0732">Signal</keyword>
<reference evidence="3" key="1">
    <citation type="journal article" date="2018" name="Nat. Microbiol.">
        <title>Leveraging single-cell genomics to expand the fungal tree of life.</title>
        <authorList>
            <person name="Ahrendt S.R."/>
            <person name="Quandt C.A."/>
            <person name="Ciobanu D."/>
            <person name="Clum A."/>
            <person name="Salamov A."/>
            <person name="Andreopoulos B."/>
            <person name="Cheng J.F."/>
            <person name="Woyke T."/>
            <person name="Pelin A."/>
            <person name="Henrissat B."/>
            <person name="Reynolds N.K."/>
            <person name="Benny G.L."/>
            <person name="Smith M.E."/>
            <person name="James T.Y."/>
            <person name="Grigoriev I.V."/>
        </authorList>
    </citation>
    <scope>NUCLEOTIDE SEQUENCE [LARGE SCALE GENOMIC DNA]</scope>
    <source>
        <strain evidence="3">RSA 1356</strain>
    </source>
</reference>
<gene>
    <name evidence="2" type="ORF">THASP1DRAFT_30399</name>
</gene>
<organism evidence="2 3">
    <name type="scientific">Thamnocephalis sphaerospora</name>
    <dbReference type="NCBI Taxonomy" id="78915"/>
    <lineage>
        <taxon>Eukaryota</taxon>
        <taxon>Fungi</taxon>
        <taxon>Fungi incertae sedis</taxon>
        <taxon>Zoopagomycota</taxon>
        <taxon>Zoopagomycotina</taxon>
        <taxon>Zoopagomycetes</taxon>
        <taxon>Zoopagales</taxon>
        <taxon>Sigmoideomycetaceae</taxon>
        <taxon>Thamnocephalis</taxon>
    </lineage>
</organism>